<dbReference type="EMBL" id="DS113239">
    <property type="protein sequence ID" value="EAY16690.1"/>
    <property type="molecule type" value="Genomic_DNA"/>
</dbReference>
<dbReference type="STRING" id="5722.A2DSB1"/>
<dbReference type="CDD" id="cd10747">
    <property type="entry name" value="DnaJ_C"/>
    <property type="match status" value="1"/>
</dbReference>
<dbReference type="PANTHER" id="PTHR43888">
    <property type="entry name" value="DNAJ-LIKE-2, ISOFORM A-RELATED"/>
    <property type="match status" value="1"/>
</dbReference>
<dbReference type="SMR" id="A2DSB1"/>
<dbReference type="GO" id="GO:0009408">
    <property type="term" value="P:response to heat"/>
    <property type="evidence" value="ECO:0007669"/>
    <property type="project" value="InterPro"/>
</dbReference>
<evidence type="ECO:0000256" key="2">
    <source>
        <dbReference type="ARBA" id="ARBA00022737"/>
    </source>
</evidence>
<evidence type="ECO:0000259" key="9">
    <source>
        <dbReference type="PROSITE" id="PS51188"/>
    </source>
</evidence>
<evidence type="ECO:0000256" key="5">
    <source>
        <dbReference type="ARBA" id="ARBA00023186"/>
    </source>
</evidence>
<dbReference type="Gene3D" id="1.10.287.110">
    <property type="entry name" value="DnaJ domain"/>
    <property type="match status" value="1"/>
</dbReference>
<dbReference type="InterPro" id="IPR001623">
    <property type="entry name" value="DnaJ_domain"/>
</dbReference>
<reference evidence="10" key="1">
    <citation type="submission" date="2006-10" db="EMBL/GenBank/DDBJ databases">
        <authorList>
            <person name="Amadeo P."/>
            <person name="Zhao Q."/>
            <person name="Wortman J."/>
            <person name="Fraser-Liggett C."/>
            <person name="Carlton J."/>
        </authorList>
    </citation>
    <scope>NUCLEOTIDE SEQUENCE</scope>
    <source>
        <strain evidence="10">G3</strain>
    </source>
</reference>
<dbReference type="KEGG" id="tva:4774701"/>
<feature type="domain" description="CR-type" evidence="9">
    <location>
        <begin position="122"/>
        <end position="206"/>
    </location>
</feature>
<dbReference type="InterPro" id="IPR001305">
    <property type="entry name" value="HSP_DnaJ_Cys-rich_dom"/>
</dbReference>
<dbReference type="Pfam" id="PF01556">
    <property type="entry name" value="DnaJ_C"/>
    <property type="match status" value="1"/>
</dbReference>
<keyword evidence="2" id="KW-0677">Repeat</keyword>
<dbReference type="GO" id="GO:0030544">
    <property type="term" value="F:Hsp70 protein binding"/>
    <property type="evidence" value="ECO:0007669"/>
    <property type="project" value="InterPro"/>
</dbReference>
<sequence length="416" mass="47023">MVVDTKLYEILGVEPTASDRELKKAFMVKARQLHPDKNQDDPNATEKFQELNEAYEVLKDPERRKIYDEYGPEGLREGAGQNADFGDILSHLFGFNTDPNARPKTRNIIKEIPATLEELYNGAEKKITIERHVVCKKCNGTGTKDGKEPPVCETCDGQGQVLGVQTVHGMQMQSVMPCPKCHGHGKIVDEKNKCPECDGEAIVLEEKEFICQIERGMKDGSKIVFRGESDNIPGADPGNVVIYIREESHPVFVRRNDDLLIEKDITLTEAFYGAKFVIDTLDNRKLFVETDPNQTISYSMVKAIDREGMPIQGNSFNRGQLFVQFNIVFPKREALTEEFKQALLKVQPVEKLDINLDDENVYPVTAQDAQVEDFTENRAEHSERRHEAVNSSDEDEDEGFYEEGDEEGQNVGCQPM</sequence>
<dbReference type="CDD" id="cd06257">
    <property type="entry name" value="DnaJ"/>
    <property type="match status" value="1"/>
</dbReference>
<keyword evidence="11" id="KW-1185">Reference proteome</keyword>
<evidence type="ECO:0000313" key="10">
    <source>
        <dbReference type="EMBL" id="EAY16690.1"/>
    </source>
</evidence>
<dbReference type="GO" id="GO:0005524">
    <property type="term" value="F:ATP binding"/>
    <property type="evidence" value="ECO:0007669"/>
    <property type="project" value="InterPro"/>
</dbReference>
<dbReference type="SUPFAM" id="SSF46565">
    <property type="entry name" value="Chaperone J-domain"/>
    <property type="match status" value="1"/>
</dbReference>
<dbReference type="Gene3D" id="2.10.230.10">
    <property type="entry name" value="Heat shock protein DnaJ, cysteine-rich domain"/>
    <property type="match status" value="1"/>
</dbReference>
<dbReference type="SUPFAM" id="SSF57938">
    <property type="entry name" value="DnaJ/Hsp40 cysteine-rich domain"/>
    <property type="match status" value="1"/>
</dbReference>
<dbReference type="GO" id="GO:0051087">
    <property type="term" value="F:protein-folding chaperone binding"/>
    <property type="evidence" value="ECO:0000318"/>
    <property type="project" value="GO_Central"/>
</dbReference>
<dbReference type="PROSITE" id="PS50076">
    <property type="entry name" value="DNAJ_2"/>
    <property type="match status" value="1"/>
</dbReference>
<dbReference type="OMA" id="YGMEGMA"/>
<dbReference type="FunFam" id="2.10.230.10:FF:000002">
    <property type="entry name" value="Molecular chaperone DnaJ"/>
    <property type="match status" value="1"/>
</dbReference>
<dbReference type="PROSITE" id="PS00636">
    <property type="entry name" value="DNAJ_1"/>
    <property type="match status" value="1"/>
</dbReference>
<gene>
    <name evidence="10" type="ORF">TVAG_066950</name>
</gene>
<dbReference type="Proteomes" id="UP000001542">
    <property type="component" value="Unassembled WGS sequence"/>
</dbReference>
<dbReference type="SMART" id="SM00271">
    <property type="entry name" value="DnaJ"/>
    <property type="match status" value="1"/>
</dbReference>
<dbReference type="OrthoDB" id="550424at2759"/>
<dbReference type="HAMAP" id="MF_01152">
    <property type="entry name" value="DnaJ"/>
    <property type="match status" value="1"/>
</dbReference>
<evidence type="ECO:0000256" key="4">
    <source>
        <dbReference type="ARBA" id="ARBA00022833"/>
    </source>
</evidence>
<dbReference type="VEuPathDB" id="TrichDB:TVAG_066950"/>
<name>A2DSB1_TRIV3</name>
<accession>A2DSB1</accession>
<dbReference type="InterPro" id="IPR036869">
    <property type="entry name" value="J_dom_sf"/>
</dbReference>
<dbReference type="AlphaFoldDB" id="A2DSB1"/>
<dbReference type="InterPro" id="IPR012724">
    <property type="entry name" value="DnaJ"/>
</dbReference>
<dbReference type="GO" id="GO:0008270">
    <property type="term" value="F:zinc ion binding"/>
    <property type="evidence" value="ECO:0007669"/>
    <property type="project" value="UniProtKB-KW"/>
</dbReference>
<evidence type="ECO:0000313" key="11">
    <source>
        <dbReference type="Proteomes" id="UP000001542"/>
    </source>
</evidence>
<evidence type="ECO:0000259" key="8">
    <source>
        <dbReference type="PROSITE" id="PS50076"/>
    </source>
</evidence>
<evidence type="ECO:0000256" key="1">
    <source>
        <dbReference type="ARBA" id="ARBA00022723"/>
    </source>
</evidence>
<dbReference type="GO" id="GO:0042026">
    <property type="term" value="P:protein refolding"/>
    <property type="evidence" value="ECO:0000318"/>
    <property type="project" value="GO_Central"/>
</dbReference>
<dbReference type="VEuPathDB" id="TrichDB:TVAGG3_0079030"/>
<dbReference type="SUPFAM" id="SSF49493">
    <property type="entry name" value="HSP40/DnaJ peptide-binding domain"/>
    <property type="match status" value="2"/>
</dbReference>
<dbReference type="InterPro" id="IPR044713">
    <property type="entry name" value="DNJA1/2-like"/>
</dbReference>
<evidence type="ECO:0000256" key="6">
    <source>
        <dbReference type="PROSITE-ProRule" id="PRU00546"/>
    </source>
</evidence>
<dbReference type="InterPro" id="IPR018253">
    <property type="entry name" value="DnaJ_domain_CS"/>
</dbReference>
<feature type="zinc finger region" description="CR-type" evidence="6">
    <location>
        <begin position="122"/>
        <end position="206"/>
    </location>
</feature>
<feature type="region of interest" description="Disordered" evidence="7">
    <location>
        <begin position="375"/>
        <end position="416"/>
    </location>
</feature>
<dbReference type="Pfam" id="PF00226">
    <property type="entry name" value="DnaJ"/>
    <property type="match status" value="1"/>
</dbReference>
<dbReference type="PROSITE" id="PS51188">
    <property type="entry name" value="ZF_CR"/>
    <property type="match status" value="1"/>
</dbReference>
<reference evidence="10" key="2">
    <citation type="journal article" date="2007" name="Science">
        <title>Draft genome sequence of the sexually transmitted pathogen Trichomonas vaginalis.</title>
        <authorList>
            <person name="Carlton J.M."/>
            <person name="Hirt R.P."/>
            <person name="Silva J.C."/>
            <person name="Delcher A.L."/>
            <person name="Schatz M."/>
            <person name="Zhao Q."/>
            <person name="Wortman J.R."/>
            <person name="Bidwell S.L."/>
            <person name="Alsmark U.C.M."/>
            <person name="Besteiro S."/>
            <person name="Sicheritz-Ponten T."/>
            <person name="Noel C.J."/>
            <person name="Dacks J.B."/>
            <person name="Foster P.G."/>
            <person name="Simillion C."/>
            <person name="Van de Peer Y."/>
            <person name="Miranda-Saavedra D."/>
            <person name="Barton G.J."/>
            <person name="Westrop G.D."/>
            <person name="Mueller S."/>
            <person name="Dessi D."/>
            <person name="Fiori P.L."/>
            <person name="Ren Q."/>
            <person name="Paulsen I."/>
            <person name="Zhang H."/>
            <person name="Bastida-Corcuera F.D."/>
            <person name="Simoes-Barbosa A."/>
            <person name="Brown M.T."/>
            <person name="Hayes R.D."/>
            <person name="Mukherjee M."/>
            <person name="Okumura C.Y."/>
            <person name="Schneider R."/>
            <person name="Smith A.J."/>
            <person name="Vanacova S."/>
            <person name="Villalvazo M."/>
            <person name="Haas B.J."/>
            <person name="Pertea M."/>
            <person name="Feldblyum T.V."/>
            <person name="Utterback T.R."/>
            <person name="Shu C.L."/>
            <person name="Osoegawa K."/>
            <person name="de Jong P.J."/>
            <person name="Hrdy I."/>
            <person name="Horvathova L."/>
            <person name="Zubacova Z."/>
            <person name="Dolezal P."/>
            <person name="Malik S.B."/>
            <person name="Logsdon J.M. Jr."/>
            <person name="Henze K."/>
            <person name="Gupta A."/>
            <person name="Wang C.C."/>
            <person name="Dunne R.L."/>
            <person name="Upcroft J.A."/>
            <person name="Upcroft P."/>
            <person name="White O."/>
            <person name="Salzberg S.L."/>
            <person name="Tang P."/>
            <person name="Chiu C.-H."/>
            <person name="Lee Y.-S."/>
            <person name="Embley T.M."/>
            <person name="Coombs G.H."/>
            <person name="Mottram J.C."/>
            <person name="Tachezy J."/>
            <person name="Fraser-Liggett C.M."/>
            <person name="Johnson P.J."/>
        </authorList>
    </citation>
    <scope>NUCLEOTIDE SEQUENCE [LARGE SCALE GENOMIC DNA]</scope>
    <source>
        <strain evidence="10">G3</strain>
    </source>
</reference>
<feature type="compositionally biased region" description="Basic and acidic residues" evidence="7">
    <location>
        <begin position="375"/>
        <end position="388"/>
    </location>
</feature>
<dbReference type="CDD" id="cd10719">
    <property type="entry name" value="DnaJ_zf"/>
    <property type="match status" value="1"/>
</dbReference>
<dbReference type="FunCoup" id="A2DSB1">
    <property type="interactions" value="751"/>
</dbReference>
<evidence type="ECO:0000256" key="3">
    <source>
        <dbReference type="ARBA" id="ARBA00022771"/>
    </source>
</evidence>
<dbReference type="InParanoid" id="A2DSB1"/>
<protein>
    <submittedName>
        <fullName evidence="10">DnaJ domain containing protein</fullName>
    </submittedName>
</protein>
<dbReference type="GO" id="GO:0005829">
    <property type="term" value="C:cytosol"/>
    <property type="evidence" value="ECO:0000318"/>
    <property type="project" value="GO_Central"/>
</dbReference>
<feature type="compositionally biased region" description="Acidic residues" evidence="7">
    <location>
        <begin position="392"/>
        <end position="408"/>
    </location>
</feature>
<keyword evidence="3 6" id="KW-0863">Zinc-finger</keyword>
<dbReference type="InterPro" id="IPR036410">
    <property type="entry name" value="HSP_DnaJ_Cys-rich_dom_sf"/>
</dbReference>
<keyword evidence="5" id="KW-0143">Chaperone</keyword>
<dbReference type="eggNOG" id="KOG0712">
    <property type="taxonomic scope" value="Eukaryota"/>
</dbReference>
<dbReference type="GO" id="GO:0051082">
    <property type="term" value="F:unfolded protein binding"/>
    <property type="evidence" value="ECO:0007669"/>
    <property type="project" value="InterPro"/>
</dbReference>
<keyword evidence="1 6" id="KW-0479">Metal-binding</keyword>
<dbReference type="Gene3D" id="2.60.260.20">
    <property type="entry name" value="Urease metallochaperone UreE, N-terminal domain"/>
    <property type="match status" value="2"/>
</dbReference>
<dbReference type="GO" id="GO:0005737">
    <property type="term" value="C:cytoplasm"/>
    <property type="evidence" value="ECO:0000318"/>
    <property type="project" value="GO_Central"/>
</dbReference>
<evidence type="ECO:0000256" key="7">
    <source>
        <dbReference type="SAM" id="MobiDB-lite"/>
    </source>
</evidence>
<dbReference type="InterPro" id="IPR008971">
    <property type="entry name" value="HSP40/DnaJ_pept-bd"/>
</dbReference>
<dbReference type="Pfam" id="PF00684">
    <property type="entry name" value="DnaJ_CXXCXGXG"/>
    <property type="match status" value="1"/>
</dbReference>
<feature type="domain" description="J" evidence="8">
    <location>
        <begin position="6"/>
        <end position="71"/>
    </location>
</feature>
<keyword evidence="4 6" id="KW-0862">Zinc</keyword>
<dbReference type="InterPro" id="IPR002939">
    <property type="entry name" value="DnaJ_C"/>
</dbReference>
<proteinExistence type="inferred from homology"/>
<dbReference type="RefSeq" id="XP_001328913.1">
    <property type="nucleotide sequence ID" value="XM_001328878.1"/>
</dbReference>
<organism evidence="10 11">
    <name type="scientific">Trichomonas vaginalis (strain ATCC PRA-98 / G3)</name>
    <dbReference type="NCBI Taxonomy" id="412133"/>
    <lineage>
        <taxon>Eukaryota</taxon>
        <taxon>Metamonada</taxon>
        <taxon>Parabasalia</taxon>
        <taxon>Trichomonadida</taxon>
        <taxon>Trichomonadidae</taxon>
        <taxon>Trichomonas</taxon>
    </lineage>
</organism>
<dbReference type="FunFam" id="2.60.260.20:FF:000003">
    <property type="entry name" value="DnaJ subfamily A member 2"/>
    <property type="match status" value="1"/>
</dbReference>
<dbReference type="PRINTS" id="PR00625">
    <property type="entry name" value="JDOMAIN"/>
</dbReference>